<dbReference type="UniPathway" id="UPA00668"/>
<dbReference type="RefSeq" id="YP_635727.1">
    <property type="nucleotide sequence ID" value="NC_008097.1"/>
</dbReference>
<organism evidence="12">
    <name type="scientific">Chara vulgaris</name>
    <name type="common">Common stonewort</name>
    <dbReference type="NCBI Taxonomy" id="55564"/>
    <lineage>
        <taxon>Eukaryota</taxon>
        <taxon>Viridiplantae</taxon>
        <taxon>Streptophyta</taxon>
        <taxon>Charophyceae</taxon>
        <taxon>Charales</taxon>
        <taxon>Characeae</taxon>
        <taxon>Chara</taxon>
    </lineage>
</organism>
<protein>
    <recommendedName>
        <fullName evidence="10">Mg-protoporphyrin IX chelatase</fullName>
        <ecNumber evidence="10">6.6.1.1</ecNumber>
    </recommendedName>
</protein>
<keyword evidence="10 12" id="KW-0934">Plastid</keyword>
<accession>Q1ACM0</accession>
<keyword evidence="6 10" id="KW-0067">ATP-binding</keyword>
<name>Q1ACM0_CHAVU</name>
<keyword evidence="3 10" id="KW-0602">Photosynthesis</keyword>
<evidence type="ECO:0000313" key="12">
    <source>
        <dbReference type="EMBL" id="ABA61906.1"/>
    </source>
</evidence>
<dbReference type="InterPro" id="IPR003593">
    <property type="entry name" value="AAA+_ATPase"/>
</dbReference>
<evidence type="ECO:0000256" key="2">
    <source>
        <dbReference type="ARBA" id="ARBA00005799"/>
    </source>
</evidence>
<keyword evidence="5 10" id="KW-0547">Nucleotide-binding</keyword>
<evidence type="ECO:0000256" key="8">
    <source>
        <dbReference type="ARBA" id="ARBA00038576"/>
    </source>
</evidence>
<comment type="similarity">
    <text evidence="2 10">Belongs to the Mg-chelatase subunits D/I family.</text>
</comment>
<comment type="subunit">
    <text evidence="10">The magnesium chelatase complex is a heterotrimer consisting of subunits CHLI, CHLD, AND CHLH.</text>
</comment>
<gene>
    <name evidence="12" type="primary">chlI</name>
</gene>
<dbReference type="InterPro" id="IPR041628">
    <property type="entry name" value="ChlI/MoxR_AAA_lid"/>
</dbReference>
<comment type="function">
    <text evidence="10">Involved in chlorophyll biosynthesis. Catalyzes the insertion of magnesium ion into protoporphyrin IX to yield Mg-protoporphyrin IX.</text>
</comment>
<dbReference type="GO" id="GO:0009570">
    <property type="term" value="C:chloroplast stroma"/>
    <property type="evidence" value="ECO:0007669"/>
    <property type="project" value="TreeGrafter"/>
</dbReference>
<dbReference type="PANTHER" id="PTHR32039:SF9">
    <property type="entry name" value="MAGNESIUM-CHELATASE SUBUNIT CHLI-2, CHLOROPLASTIC"/>
    <property type="match status" value="1"/>
</dbReference>
<sequence>MNINNTIQKERPIFPFTAIVGQEEMKLALLLNVIDPKIGGVMVMGDRGTGKSTTVRALVDLLPEISVVANDPFNSDPYDFDLMSEEVRNMIKKGQDLLISTMKIPMIDLPLGATEDRVCGTIDIEKALTEGIKAFEPGLLAKANRGILYVDEVNLLDDHLVDVLLDAAASGWNTVEREGISISHPSRFILIGSGNPEEGELRPQLLDRFGMHVNVSTVKEPNLRVKIVEQRSNFDKDPIQFRDIYKSSQENLSQQIKDARTKLSEVEIDYELRIKISQICAELNIDGLRGDIVTNRAAKALTAFKNSQKVTPKEIFTVIPLCLRHRLRKDPLESIDSGLLVQEKFSEVFGYSSQQGQK</sequence>
<dbReference type="EMBL" id="DQ229107">
    <property type="protein sequence ID" value="ABA61906.1"/>
    <property type="molecule type" value="Genomic_DNA"/>
</dbReference>
<comment type="catalytic activity">
    <reaction evidence="9 10">
        <text>protoporphyrin IX + Mg(2+) + ATP + H2O = Mg-protoporphyrin IX + ADP + phosphate + 3 H(+)</text>
        <dbReference type="Rhea" id="RHEA:13961"/>
        <dbReference type="ChEBI" id="CHEBI:15377"/>
        <dbReference type="ChEBI" id="CHEBI:15378"/>
        <dbReference type="ChEBI" id="CHEBI:18420"/>
        <dbReference type="ChEBI" id="CHEBI:30616"/>
        <dbReference type="ChEBI" id="CHEBI:43474"/>
        <dbReference type="ChEBI" id="CHEBI:57306"/>
        <dbReference type="ChEBI" id="CHEBI:60492"/>
        <dbReference type="ChEBI" id="CHEBI:456216"/>
        <dbReference type="EC" id="6.6.1.1"/>
    </reaction>
</comment>
<comment type="activity regulation">
    <text evidence="10">Redox regulation; active in reducing conditions, inactive in oxidizing conditions.</text>
</comment>
<geneLocation type="chloroplast" evidence="12"/>
<evidence type="ECO:0000256" key="5">
    <source>
        <dbReference type="ARBA" id="ARBA00022741"/>
    </source>
</evidence>
<reference evidence="12" key="1">
    <citation type="journal article" date="2006" name="Mol. Biol. Evol.">
        <title>The chloroplast genome sequence of Chara vulgaris sheds new light into the closest green algal relatives of land plants.</title>
        <authorList>
            <person name="Turmel M."/>
            <person name="Otis C."/>
            <person name="Lemieux C."/>
        </authorList>
    </citation>
    <scope>NUCLEOTIDE SEQUENCE</scope>
</reference>
<keyword evidence="4 10" id="KW-0436">Ligase</keyword>
<evidence type="ECO:0000256" key="4">
    <source>
        <dbReference type="ARBA" id="ARBA00022598"/>
    </source>
</evidence>
<dbReference type="GO" id="GO:0005524">
    <property type="term" value="F:ATP binding"/>
    <property type="evidence" value="ECO:0007669"/>
    <property type="project" value="UniProtKB-UniRule"/>
</dbReference>
<dbReference type="InterPro" id="IPR011775">
    <property type="entry name" value="Mg_chelatase_ATPase-isu"/>
</dbReference>
<comment type="subcellular location">
    <subcellularLocation>
        <location evidence="10">Plastid</location>
        <location evidence="10">Chloroplast</location>
    </subcellularLocation>
</comment>
<evidence type="ECO:0000259" key="11">
    <source>
        <dbReference type="SMART" id="SM00382"/>
    </source>
</evidence>
<dbReference type="EC" id="6.6.1.1" evidence="10"/>
<dbReference type="GeneID" id="4100276"/>
<evidence type="ECO:0000256" key="10">
    <source>
        <dbReference type="RuleBase" id="RU362087"/>
    </source>
</evidence>
<dbReference type="InterPro" id="IPR045006">
    <property type="entry name" value="CHLI-like"/>
</dbReference>
<evidence type="ECO:0000256" key="7">
    <source>
        <dbReference type="ARBA" id="ARBA00023171"/>
    </source>
</evidence>
<keyword evidence="7 10" id="KW-0149">Chlorophyll biosynthesis</keyword>
<dbReference type="SMART" id="SM00382">
    <property type="entry name" value="AAA"/>
    <property type="match status" value="1"/>
</dbReference>
<dbReference type="InterPro" id="IPR000523">
    <property type="entry name" value="Mg_chelatse_chII-like_cat_dom"/>
</dbReference>
<dbReference type="NCBIfam" id="TIGR02030">
    <property type="entry name" value="BchI-ChlI"/>
    <property type="match status" value="1"/>
</dbReference>
<comment type="pathway">
    <text evidence="1 10">Porphyrin-containing compound metabolism; chlorophyll biosynthesis.</text>
</comment>
<evidence type="ECO:0000256" key="1">
    <source>
        <dbReference type="ARBA" id="ARBA00005173"/>
    </source>
</evidence>
<dbReference type="Gene3D" id="3.40.50.300">
    <property type="entry name" value="P-loop containing nucleotide triphosphate hydrolases"/>
    <property type="match status" value="1"/>
</dbReference>
<keyword evidence="10 12" id="KW-0150">Chloroplast</keyword>
<dbReference type="CDD" id="cd00009">
    <property type="entry name" value="AAA"/>
    <property type="match status" value="1"/>
</dbReference>
<dbReference type="GO" id="GO:0010007">
    <property type="term" value="C:magnesium chelatase complex"/>
    <property type="evidence" value="ECO:0007669"/>
    <property type="project" value="UniProtKB-ARBA"/>
</dbReference>
<dbReference type="SUPFAM" id="SSF52540">
    <property type="entry name" value="P-loop containing nucleoside triphosphate hydrolases"/>
    <property type="match status" value="1"/>
</dbReference>
<evidence type="ECO:0000256" key="6">
    <source>
        <dbReference type="ARBA" id="ARBA00022840"/>
    </source>
</evidence>
<dbReference type="GO" id="GO:0016887">
    <property type="term" value="F:ATP hydrolysis activity"/>
    <property type="evidence" value="ECO:0007669"/>
    <property type="project" value="UniProtKB-ARBA"/>
</dbReference>
<dbReference type="FunFam" id="3.40.50.300:FF:000601">
    <property type="entry name" value="Mg-protoporphyrin IX chelatase"/>
    <property type="match status" value="1"/>
</dbReference>
<dbReference type="InterPro" id="IPR027417">
    <property type="entry name" value="P-loop_NTPase"/>
</dbReference>
<dbReference type="Gene3D" id="1.10.8.80">
    <property type="entry name" value="Magnesium chelatase subunit I, C-Terminal domain"/>
    <property type="match status" value="1"/>
</dbReference>
<dbReference type="GO" id="GO:0015995">
    <property type="term" value="P:chlorophyll biosynthetic process"/>
    <property type="evidence" value="ECO:0007669"/>
    <property type="project" value="UniProtKB-UniPathway"/>
</dbReference>
<dbReference type="GO" id="GO:0016851">
    <property type="term" value="F:magnesium chelatase activity"/>
    <property type="evidence" value="ECO:0007669"/>
    <property type="project" value="UniProtKB-UniRule"/>
</dbReference>
<proteinExistence type="inferred from homology"/>
<dbReference type="FunFam" id="1.10.8.80:FF:000001">
    <property type="entry name" value="Mg-protoporphyrin IX chelatase"/>
    <property type="match status" value="1"/>
</dbReference>
<feature type="domain" description="AAA+ ATPase" evidence="11">
    <location>
        <begin position="37"/>
        <end position="219"/>
    </location>
</feature>
<evidence type="ECO:0000256" key="3">
    <source>
        <dbReference type="ARBA" id="ARBA00022531"/>
    </source>
</evidence>
<dbReference type="Pfam" id="PF17863">
    <property type="entry name" value="AAA_lid_2"/>
    <property type="match status" value="1"/>
</dbReference>
<comment type="subunit">
    <text evidence="8">The magnesium chelatase complex is a heterotrimer consisting of subunits CHLI, CHLD and CHLH.</text>
</comment>
<dbReference type="AlphaFoldDB" id="Q1ACM0"/>
<dbReference type="Pfam" id="PF01078">
    <property type="entry name" value="Mg_chelatase"/>
    <property type="match status" value="1"/>
</dbReference>
<dbReference type="PANTHER" id="PTHR32039">
    <property type="entry name" value="MAGNESIUM-CHELATASE SUBUNIT CHLI"/>
    <property type="match status" value="1"/>
</dbReference>
<evidence type="ECO:0000256" key="9">
    <source>
        <dbReference type="ARBA" id="ARBA00048693"/>
    </source>
</evidence>
<dbReference type="GO" id="GO:0015979">
    <property type="term" value="P:photosynthesis"/>
    <property type="evidence" value="ECO:0007669"/>
    <property type="project" value="UniProtKB-UniRule"/>
</dbReference>